<protein>
    <recommendedName>
        <fullName evidence="2">tryptophan--tRNA ligase</fullName>
        <ecNumber evidence="2">6.1.1.2</ecNumber>
    </recommendedName>
</protein>
<evidence type="ECO:0000256" key="2">
    <source>
        <dbReference type="ARBA" id="ARBA00013161"/>
    </source>
</evidence>
<keyword evidence="6" id="KW-0648">Protein biosynthesis</keyword>
<evidence type="ECO:0000256" key="5">
    <source>
        <dbReference type="ARBA" id="ARBA00022840"/>
    </source>
</evidence>
<accession>A0A0F9DVN0</accession>
<dbReference type="EMBL" id="LAZR01027372">
    <property type="protein sequence ID" value="KKL65933.1"/>
    <property type="molecule type" value="Genomic_DNA"/>
</dbReference>
<dbReference type="NCBIfam" id="TIGR00233">
    <property type="entry name" value="trpS"/>
    <property type="match status" value="1"/>
</dbReference>
<name>A0A0F9DVN0_9ZZZZ</name>
<dbReference type="Gene3D" id="3.40.50.620">
    <property type="entry name" value="HUPs"/>
    <property type="match status" value="1"/>
</dbReference>
<comment type="caution">
    <text evidence="9">The sequence shown here is derived from an EMBL/GenBank/DDBJ whole genome shotgun (WGS) entry which is preliminary data.</text>
</comment>
<dbReference type="Gene3D" id="1.10.240.10">
    <property type="entry name" value="Tyrosyl-Transfer RNA Synthetase"/>
    <property type="match status" value="1"/>
</dbReference>
<keyword evidence="3" id="KW-0436">Ligase</keyword>
<comment type="catalytic activity">
    <reaction evidence="8">
        <text>tRNA(Trp) + L-tryptophan + ATP = L-tryptophyl-tRNA(Trp) + AMP + diphosphate + H(+)</text>
        <dbReference type="Rhea" id="RHEA:24080"/>
        <dbReference type="Rhea" id="RHEA-COMP:9671"/>
        <dbReference type="Rhea" id="RHEA-COMP:9705"/>
        <dbReference type="ChEBI" id="CHEBI:15378"/>
        <dbReference type="ChEBI" id="CHEBI:30616"/>
        <dbReference type="ChEBI" id="CHEBI:33019"/>
        <dbReference type="ChEBI" id="CHEBI:57912"/>
        <dbReference type="ChEBI" id="CHEBI:78442"/>
        <dbReference type="ChEBI" id="CHEBI:78535"/>
        <dbReference type="ChEBI" id="CHEBI:456215"/>
        <dbReference type="EC" id="6.1.1.2"/>
    </reaction>
</comment>
<evidence type="ECO:0000313" key="9">
    <source>
        <dbReference type="EMBL" id="KKL65933.1"/>
    </source>
</evidence>
<dbReference type="PANTHER" id="PTHR43766:SF1">
    <property type="entry name" value="TRYPTOPHAN--TRNA LIGASE, MITOCHONDRIAL"/>
    <property type="match status" value="1"/>
</dbReference>
<sequence length="307" mass="34421">MLTGDRPTGPLHLGHYVGSLKMRVELQEKLECFVLLADLHVLTTRNERLDEIGDNIREVVLDYLSVGLDPKKTTIYLQSLVPEVLELFWLFMPLVGVPRAQRIPSLKEMVRDLKLETASMALLSYPILQAADILMVKGDVVPVSRDQASHVELTREIARRFNATYAPVFPEPDAPIGPMLVGTDGQAKASKSIGNVILLSDDAKTVEKRVRSMYTDPARIRADIPGRVEGNPLFVYHDAFNDDTAEVDELKDRYRNGKVGDVEVKQRLARAINRFLDPIRERRAAFAAKPGLVDEIIREGSGRARKE</sequence>
<evidence type="ECO:0000256" key="7">
    <source>
        <dbReference type="ARBA" id="ARBA00023146"/>
    </source>
</evidence>
<gene>
    <name evidence="9" type="ORF">LCGC14_2150050</name>
</gene>
<evidence type="ECO:0000256" key="4">
    <source>
        <dbReference type="ARBA" id="ARBA00022741"/>
    </source>
</evidence>
<dbReference type="FunFam" id="1.10.240.10:FF:000005">
    <property type="entry name" value="Tryptophan--tRNA ligase"/>
    <property type="match status" value="1"/>
</dbReference>
<dbReference type="CDD" id="cd00806">
    <property type="entry name" value="TrpRS_core"/>
    <property type="match status" value="1"/>
</dbReference>
<organism evidence="9">
    <name type="scientific">marine sediment metagenome</name>
    <dbReference type="NCBI Taxonomy" id="412755"/>
    <lineage>
        <taxon>unclassified sequences</taxon>
        <taxon>metagenomes</taxon>
        <taxon>ecological metagenomes</taxon>
    </lineage>
</organism>
<dbReference type="InterPro" id="IPR001412">
    <property type="entry name" value="aa-tRNA-synth_I_CS"/>
</dbReference>
<dbReference type="GO" id="GO:0006436">
    <property type="term" value="P:tryptophanyl-tRNA aminoacylation"/>
    <property type="evidence" value="ECO:0007669"/>
    <property type="project" value="InterPro"/>
</dbReference>
<dbReference type="GO" id="GO:0004830">
    <property type="term" value="F:tryptophan-tRNA ligase activity"/>
    <property type="evidence" value="ECO:0007669"/>
    <property type="project" value="UniProtKB-EC"/>
</dbReference>
<dbReference type="InterPro" id="IPR002305">
    <property type="entry name" value="aa-tRNA-synth_Ic"/>
</dbReference>
<evidence type="ECO:0000256" key="8">
    <source>
        <dbReference type="ARBA" id="ARBA00049929"/>
    </source>
</evidence>
<evidence type="ECO:0000256" key="3">
    <source>
        <dbReference type="ARBA" id="ARBA00022598"/>
    </source>
</evidence>
<dbReference type="EC" id="6.1.1.2" evidence="2"/>
<evidence type="ECO:0000256" key="1">
    <source>
        <dbReference type="ARBA" id="ARBA00005594"/>
    </source>
</evidence>
<reference evidence="9" key="1">
    <citation type="journal article" date="2015" name="Nature">
        <title>Complex archaea that bridge the gap between prokaryotes and eukaryotes.</title>
        <authorList>
            <person name="Spang A."/>
            <person name="Saw J.H."/>
            <person name="Jorgensen S.L."/>
            <person name="Zaremba-Niedzwiedzka K."/>
            <person name="Martijn J."/>
            <person name="Lind A.E."/>
            <person name="van Eijk R."/>
            <person name="Schleper C."/>
            <person name="Guy L."/>
            <person name="Ettema T.J."/>
        </authorList>
    </citation>
    <scope>NUCLEOTIDE SEQUENCE</scope>
</reference>
<comment type="similarity">
    <text evidence="1">Belongs to the class-I aminoacyl-tRNA synthetase family.</text>
</comment>
<proteinExistence type="inferred from homology"/>
<dbReference type="InterPro" id="IPR014729">
    <property type="entry name" value="Rossmann-like_a/b/a_fold"/>
</dbReference>
<dbReference type="PROSITE" id="PS00178">
    <property type="entry name" value="AA_TRNA_LIGASE_I"/>
    <property type="match status" value="1"/>
</dbReference>
<dbReference type="Pfam" id="PF00579">
    <property type="entry name" value="tRNA-synt_1b"/>
    <property type="match status" value="1"/>
</dbReference>
<keyword evidence="4" id="KW-0547">Nucleotide-binding</keyword>
<dbReference type="InterPro" id="IPR002306">
    <property type="entry name" value="Trp-tRNA-ligase"/>
</dbReference>
<evidence type="ECO:0000256" key="6">
    <source>
        <dbReference type="ARBA" id="ARBA00022917"/>
    </source>
</evidence>
<dbReference type="PRINTS" id="PR01039">
    <property type="entry name" value="TRNASYNTHTRP"/>
</dbReference>
<dbReference type="GO" id="GO:0005524">
    <property type="term" value="F:ATP binding"/>
    <property type="evidence" value="ECO:0007669"/>
    <property type="project" value="UniProtKB-KW"/>
</dbReference>
<dbReference type="PANTHER" id="PTHR43766">
    <property type="entry name" value="TRYPTOPHAN--TRNA LIGASE, MITOCHONDRIAL"/>
    <property type="match status" value="1"/>
</dbReference>
<keyword evidence="5" id="KW-0067">ATP-binding</keyword>
<keyword evidence="7" id="KW-0030">Aminoacyl-tRNA synthetase</keyword>
<dbReference type="GO" id="GO:0005829">
    <property type="term" value="C:cytosol"/>
    <property type="evidence" value="ECO:0007669"/>
    <property type="project" value="TreeGrafter"/>
</dbReference>
<dbReference type="SUPFAM" id="SSF52374">
    <property type="entry name" value="Nucleotidylyl transferase"/>
    <property type="match status" value="1"/>
</dbReference>
<dbReference type="AlphaFoldDB" id="A0A0F9DVN0"/>
<dbReference type="InterPro" id="IPR050203">
    <property type="entry name" value="Trp-tRNA_synthetase"/>
</dbReference>
<feature type="non-terminal residue" evidence="9">
    <location>
        <position position="307"/>
    </location>
</feature>